<proteinExistence type="predicted"/>
<dbReference type="Gene3D" id="2.60.40.150">
    <property type="entry name" value="C2 domain"/>
    <property type="match status" value="1"/>
</dbReference>
<accession>A0A0R3TLE3</accession>
<dbReference type="InterPro" id="IPR000008">
    <property type="entry name" value="C2_dom"/>
</dbReference>
<feature type="domain" description="C2" evidence="1">
    <location>
        <begin position="1"/>
        <end position="86"/>
    </location>
</feature>
<evidence type="ECO:0000313" key="4">
    <source>
        <dbReference type="WBParaSite" id="HNAJ_0000806001-mRNA-1"/>
    </source>
</evidence>
<dbReference type="Pfam" id="PF00168">
    <property type="entry name" value="C2"/>
    <property type="match status" value="1"/>
</dbReference>
<dbReference type="STRING" id="102285.A0A0R3TLE3"/>
<keyword evidence="3" id="KW-1185">Reference proteome</keyword>
<name>A0A0R3TLE3_RODNA</name>
<organism evidence="4">
    <name type="scientific">Rodentolepis nana</name>
    <name type="common">Dwarf tapeworm</name>
    <name type="synonym">Hymenolepis nana</name>
    <dbReference type="NCBI Taxonomy" id="102285"/>
    <lineage>
        <taxon>Eukaryota</taxon>
        <taxon>Metazoa</taxon>
        <taxon>Spiralia</taxon>
        <taxon>Lophotrochozoa</taxon>
        <taxon>Platyhelminthes</taxon>
        <taxon>Cestoda</taxon>
        <taxon>Eucestoda</taxon>
        <taxon>Cyclophyllidea</taxon>
        <taxon>Hymenolepididae</taxon>
        <taxon>Rodentolepis</taxon>
    </lineage>
</organism>
<dbReference type="PROSITE" id="PS50004">
    <property type="entry name" value="C2"/>
    <property type="match status" value="1"/>
</dbReference>
<dbReference type="PANTHER" id="PTHR45716:SF2">
    <property type="entry name" value="BITESIZE, ISOFORM I"/>
    <property type="match status" value="1"/>
</dbReference>
<dbReference type="Proteomes" id="UP000278807">
    <property type="component" value="Unassembled WGS sequence"/>
</dbReference>
<reference evidence="2 3" key="2">
    <citation type="submission" date="2018-11" db="EMBL/GenBank/DDBJ databases">
        <authorList>
            <consortium name="Pathogen Informatics"/>
        </authorList>
    </citation>
    <scope>NUCLEOTIDE SEQUENCE [LARGE SCALE GENOMIC DNA]</scope>
</reference>
<gene>
    <name evidence="2" type="ORF">HNAJ_LOCUS8056</name>
</gene>
<evidence type="ECO:0000313" key="3">
    <source>
        <dbReference type="Proteomes" id="UP000278807"/>
    </source>
</evidence>
<dbReference type="InterPro" id="IPR035892">
    <property type="entry name" value="C2_domain_sf"/>
</dbReference>
<dbReference type="GO" id="GO:0042043">
    <property type="term" value="F:neurexin family protein binding"/>
    <property type="evidence" value="ECO:0007669"/>
    <property type="project" value="TreeGrafter"/>
</dbReference>
<sequence>MGYVKTYLLPDKTKASKRKTKVKKNSTSPFYNEALIYEIPRSDLVYRTLQLSVWHFRRAKANLFLGEVLFPLAEHQFSPTPIWKALQNRLLINICQIRQKGEADLAFQFDYEEALN</sequence>
<dbReference type="GO" id="GO:0006887">
    <property type="term" value="P:exocytosis"/>
    <property type="evidence" value="ECO:0007669"/>
    <property type="project" value="TreeGrafter"/>
</dbReference>
<dbReference type="EMBL" id="UZAE01012184">
    <property type="protein sequence ID" value="VDO03916.1"/>
    <property type="molecule type" value="Genomic_DNA"/>
</dbReference>
<dbReference type="OrthoDB" id="195679at2759"/>
<dbReference type="SUPFAM" id="SSF49562">
    <property type="entry name" value="C2 domain (Calcium/lipid-binding domain, CaLB)"/>
    <property type="match status" value="1"/>
</dbReference>
<dbReference type="WBParaSite" id="HNAJ_0000806001-mRNA-1">
    <property type="protein sequence ID" value="HNAJ_0000806001-mRNA-1"/>
    <property type="gene ID" value="HNAJ_0000806001"/>
</dbReference>
<evidence type="ECO:0000259" key="1">
    <source>
        <dbReference type="PROSITE" id="PS50004"/>
    </source>
</evidence>
<reference evidence="4" key="1">
    <citation type="submission" date="2017-02" db="UniProtKB">
        <authorList>
            <consortium name="WormBaseParasite"/>
        </authorList>
    </citation>
    <scope>IDENTIFICATION</scope>
</reference>
<evidence type="ECO:0000313" key="2">
    <source>
        <dbReference type="EMBL" id="VDO03916.1"/>
    </source>
</evidence>
<dbReference type="PANTHER" id="PTHR45716">
    <property type="entry name" value="BITESIZE, ISOFORM I"/>
    <property type="match status" value="1"/>
</dbReference>
<protein>
    <submittedName>
        <fullName evidence="4">C2 domain-containing protein</fullName>
    </submittedName>
</protein>
<dbReference type="AlphaFoldDB" id="A0A0R3TLE3"/>